<reference evidence="5 6" key="1">
    <citation type="journal article" date="2019" name="Int. J. Syst. Evol. Microbiol.">
        <title>The Global Catalogue of Microorganisms (GCM) 10K type strain sequencing project: providing services to taxonomists for standard genome sequencing and annotation.</title>
        <authorList>
            <consortium name="The Broad Institute Genomics Platform"/>
            <consortium name="The Broad Institute Genome Sequencing Center for Infectious Disease"/>
            <person name="Wu L."/>
            <person name="Ma J."/>
        </authorList>
    </citation>
    <scope>NUCLEOTIDE SEQUENCE [LARGE SCALE GENOMIC DNA]</scope>
    <source>
        <strain evidence="5 6">JCM 16009</strain>
    </source>
</reference>
<dbReference type="Pfam" id="PF13377">
    <property type="entry name" value="Peripla_BP_3"/>
    <property type="match status" value="1"/>
</dbReference>
<accession>A0ABN2NRN1</accession>
<dbReference type="PANTHER" id="PTHR30146">
    <property type="entry name" value="LACI-RELATED TRANSCRIPTIONAL REPRESSOR"/>
    <property type="match status" value="1"/>
</dbReference>
<feature type="domain" description="HTH lacI-type" evidence="4">
    <location>
        <begin position="8"/>
        <end position="63"/>
    </location>
</feature>
<dbReference type="EMBL" id="BAAAQK010000028">
    <property type="protein sequence ID" value="GAA1878089.1"/>
    <property type="molecule type" value="Genomic_DNA"/>
</dbReference>
<proteinExistence type="predicted"/>
<dbReference type="SMART" id="SM00354">
    <property type="entry name" value="HTH_LACI"/>
    <property type="match status" value="1"/>
</dbReference>
<dbReference type="PROSITE" id="PS50932">
    <property type="entry name" value="HTH_LACI_2"/>
    <property type="match status" value="1"/>
</dbReference>
<keyword evidence="1" id="KW-0805">Transcription regulation</keyword>
<keyword evidence="3" id="KW-0804">Transcription</keyword>
<evidence type="ECO:0000259" key="4">
    <source>
        <dbReference type="PROSITE" id="PS50932"/>
    </source>
</evidence>
<dbReference type="Proteomes" id="UP001500449">
    <property type="component" value="Unassembled WGS sequence"/>
</dbReference>
<dbReference type="SUPFAM" id="SSF47413">
    <property type="entry name" value="lambda repressor-like DNA-binding domains"/>
    <property type="match status" value="1"/>
</dbReference>
<protein>
    <submittedName>
        <fullName evidence="5">LacI family DNA-binding transcriptional regulator</fullName>
    </submittedName>
</protein>
<organism evidence="5 6">
    <name type="scientific">Pseudonocardia ailaonensis</name>
    <dbReference type="NCBI Taxonomy" id="367279"/>
    <lineage>
        <taxon>Bacteria</taxon>
        <taxon>Bacillati</taxon>
        <taxon>Actinomycetota</taxon>
        <taxon>Actinomycetes</taxon>
        <taxon>Pseudonocardiales</taxon>
        <taxon>Pseudonocardiaceae</taxon>
        <taxon>Pseudonocardia</taxon>
    </lineage>
</organism>
<dbReference type="InterPro" id="IPR028082">
    <property type="entry name" value="Peripla_BP_I"/>
</dbReference>
<dbReference type="PANTHER" id="PTHR30146:SF138">
    <property type="entry name" value="TRANSCRIPTIONAL REGULATORY PROTEIN"/>
    <property type="match status" value="1"/>
</dbReference>
<dbReference type="InterPro" id="IPR000843">
    <property type="entry name" value="HTH_LacI"/>
</dbReference>
<dbReference type="Pfam" id="PF00356">
    <property type="entry name" value="LacI"/>
    <property type="match status" value="1"/>
</dbReference>
<keyword evidence="2 5" id="KW-0238">DNA-binding</keyword>
<evidence type="ECO:0000256" key="1">
    <source>
        <dbReference type="ARBA" id="ARBA00023015"/>
    </source>
</evidence>
<comment type="caution">
    <text evidence="5">The sequence shown here is derived from an EMBL/GenBank/DDBJ whole genome shotgun (WGS) entry which is preliminary data.</text>
</comment>
<dbReference type="RefSeq" id="WP_344427187.1">
    <property type="nucleotide sequence ID" value="NZ_BAAAQK010000028.1"/>
</dbReference>
<gene>
    <name evidence="5" type="ORF">GCM10009836_69310</name>
</gene>
<evidence type="ECO:0000256" key="3">
    <source>
        <dbReference type="ARBA" id="ARBA00023163"/>
    </source>
</evidence>
<dbReference type="CDD" id="cd01392">
    <property type="entry name" value="HTH_LacI"/>
    <property type="match status" value="1"/>
</dbReference>
<name>A0ABN2NRN1_9PSEU</name>
<evidence type="ECO:0000313" key="5">
    <source>
        <dbReference type="EMBL" id="GAA1878089.1"/>
    </source>
</evidence>
<dbReference type="Gene3D" id="1.10.260.40">
    <property type="entry name" value="lambda repressor-like DNA-binding domains"/>
    <property type="match status" value="1"/>
</dbReference>
<evidence type="ECO:0000313" key="6">
    <source>
        <dbReference type="Proteomes" id="UP001500449"/>
    </source>
</evidence>
<evidence type="ECO:0000256" key="2">
    <source>
        <dbReference type="ARBA" id="ARBA00023125"/>
    </source>
</evidence>
<dbReference type="InterPro" id="IPR046335">
    <property type="entry name" value="LacI/GalR-like_sensor"/>
</dbReference>
<dbReference type="Gene3D" id="3.40.50.2300">
    <property type="match status" value="2"/>
</dbReference>
<dbReference type="GO" id="GO:0003677">
    <property type="term" value="F:DNA binding"/>
    <property type="evidence" value="ECO:0007669"/>
    <property type="project" value="UniProtKB-KW"/>
</dbReference>
<keyword evidence="6" id="KW-1185">Reference proteome</keyword>
<dbReference type="SUPFAM" id="SSF53822">
    <property type="entry name" value="Periplasmic binding protein-like I"/>
    <property type="match status" value="1"/>
</dbReference>
<dbReference type="InterPro" id="IPR010982">
    <property type="entry name" value="Lambda_DNA-bd_dom_sf"/>
</dbReference>
<sequence>MSTARSAVTLADVAAAAGVDRSTASRALRGDTRRVNAGTIERVRSAAAELGYRPHLAAATLRSGRSRMLGVLVPSITDAAMATLFAGIEDEARAHGYLAVVTSTGSDDAVRRAAVETYRERSVDGILVADSLIGQASPAAGVPGGLPVVSVFRQGPPGQPSVVADEYAGGRIVAEHLLGLGHRDLVVVGDPDHVPTFRDRIAGFGDTVAARLGDGAAPRVVRAGLQADDGHAAMRHVLAGPARPTAVFATNDYSAVGAAHALLEEGLVPGRDVALVGYNDDPVAKHLPVPLTSVRLDVEALGRRGARALIEALAGRPVDVDVQVPHLVVRASSQVTVAPPR</sequence>